<reference evidence="1 2" key="1">
    <citation type="submission" date="2018-05" db="EMBL/GenBank/DDBJ databases">
        <title>Genome sequencing, assembly and analysis of the novel insecticidal bacterium, Chromobacterium phragmitis.</title>
        <authorList>
            <person name="Sparks M.E."/>
            <person name="Blackburn M.B."/>
            <person name="Gundersen-Rindal D.E."/>
        </authorList>
    </citation>
    <scope>NUCLEOTIDE SEQUENCE [LARGE SCALE GENOMIC DNA]</scope>
    <source>
        <strain evidence="1">IIBBL 274-1</strain>
    </source>
</reference>
<sequence>MAPPPQGSGVSPAQRALAELWWRPGGRMDAGWWPRLEMEAWRGDYQRRSALRPALDGMLAKRLGQDGALPALSAEAEALLADDGRRGALCLSLGLWALGCPDYLLLRAYRAPLAAHLDAAALARLPALLPTRAGAVAEWTPEALCGEALRHGGAWLARAEDPAVAACRLHWAPLERAPRADSPLPALRKLLKWL</sequence>
<dbReference type="Proteomes" id="UP000252038">
    <property type="component" value="Chromosome"/>
</dbReference>
<dbReference type="Pfam" id="PF13327">
    <property type="entry name" value="T3SS_LEE_assoc"/>
    <property type="match status" value="1"/>
</dbReference>
<dbReference type="EMBL" id="CP029554">
    <property type="protein sequence ID" value="AXE35944.1"/>
    <property type="molecule type" value="Genomic_DNA"/>
</dbReference>
<dbReference type="KEGG" id="chrb:DK843_17500"/>
<gene>
    <name evidence="1" type="ORF">DK843_17500</name>
</gene>
<organism evidence="1 2">
    <name type="scientific">Chromobacterium phragmitis</name>
    <dbReference type="NCBI Taxonomy" id="2202141"/>
    <lineage>
        <taxon>Bacteria</taxon>
        <taxon>Pseudomonadati</taxon>
        <taxon>Pseudomonadota</taxon>
        <taxon>Betaproteobacteria</taxon>
        <taxon>Neisseriales</taxon>
        <taxon>Chromobacteriaceae</taxon>
        <taxon>Chromobacterium</taxon>
    </lineage>
</organism>
<protein>
    <submittedName>
        <fullName evidence="1">Uncharacterized protein</fullName>
    </submittedName>
</protein>
<evidence type="ECO:0000313" key="2">
    <source>
        <dbReference type="Proteomes" id="UP000252038"/>
    </source>
</evidence>
<accession>A0A344UKZ6</accession>
<dbReference type="AlphaFoldDB" id="A0A344UKZ6"/>
<proteinExistence type="predicted"/>
<name>A0A344UKZ6_9NEIS</name>
<dbReference type="KEGG" id="chri:DK842_12065"/>
<dbReference type="InterPro" id="IPR025292">
    <property type="entry name" value="T3SS_LEE_assoc"/>
</dbReference>
<evidence type="ECO:0000313" key="1">
    <source>
        <dbReference type="EMBL" id="AXE35944.1"/>
    </source>
</evidence>